<comment type="caution">
    <text evidence="4">The sequence shown here is derived from an EMBL/GenBank/DDBJ whole genome shotgun (WGS) entry which is preliminary data.</text>
</comment>
<feature type="domain" description="SRCR" evidence="3">
    <location>
        <begin position="118"/>
        <end position="221"/>
    </location>
</feature>
<dbReference type="GO" id="GO:0016020">
    <property type="term" value="C:membrane"/>
    <property type="evidence" value="ECO:0007669"/>
    <property type="project" value="InterPro"/>
</dbReference>
<evidence type="ECO:0000313" key="4">
    <source>
        <dbReference type="EMBL" id="KAH3791504.1"/>
    </source>
</evidence>
<evidence type="ECO:0000256" key="1">
    <source>
        <dbReference type="ARBA" id="ARBA00023157"/>
    </source>
</evidence>
<comment type="caution">
    <text evidence="2">Lacks conserved residue(s) required for the propagation of feature annotation.</text>
</comment>
<accession>A0A9D4F553</accession>
<dbReference type="AlphaFoldDB" id="A0A9D4F553"/>
<dbReference type="EMBL" id="JAIWYP010000007">
    <property type="protein sequence ID" value="KAH3791504.1"/>
    <property type="molecule type" value="Genomic_DNA"/>
</dbReference>
<keyword evidence="5" id="KW-1185">Reference proteome</keyword>
<name>A0A9D4F553_DREPO</name>
<dbReference type="PROSITE" id="PS50287">
    <property type="entry name" value="SRCR_2"/>
    <property type="match status" value="2"/>
</dbReference>
<protein>
    <recommendedName>
        <fullName evidence="3">SRCR domain-containing protein</fullName>
    </recommendedName>
</protein>
<gene>
    <name evidence="4" type="ORF">DPMN_144991</name>
</gene>
<organism evidence="4 5">
    <name type="scientific">Dreissena polymorpha</name>
    <name type="common">Zebra mussel</name>
    <name type="synonym">Mytilus polymorpha</name>
    <dbReference type="NCBI Taxonomy" id="45954"/>
    <lineage>
        <taxon>Eukaryota</taxon>
        <taxon>Metazoa</taxon>
        <taxon>Spiralia</taxon>
        <taxon>Lophotrochozoa</taxon>
        <taxon>Mollusca</taxon>
        <taxon>Bivalvia</taxon>
        <taxon>Autobranchia</taxon>
        <taxon>Heteroconchia</taxon>
        <taxon>Euheterodonta</taxon>
        <taxon>Imparidentia</taxon>
        <taxon>Neoheterodontei</taxon>
        <taxon>Myida</taxon>
        <taxon>Dreissenoidea</taxon>
        <taxon>Dreissenidae</taxon>
        <taxon>Dreissena</taxon>
    </lineage>
</organism>
<keyword evidence="1 2" id="KW-1015">Disulfide bond</keyword>
<reference evidence="4" key="2">
    <citation type="submission" date="2020-11" db="EMBL/GenBank/DDBJ databases">
        <authorList>
            <person name="McCartney M.A."/>
            <person name="Auch B."/>
            <person name="Kono T."/>
            <person name="Mallez S."/>
            <person name="Becker A."/>
            <person name="Gohl D.M."/>
            <person name="Silverstein K.A.T."/>
            <person name="Koren S."/>
            <person name="Bechman K.B."/>
            <person name="Herman A."/>
            <person name="Abrahante J.E."/>
            <person name="Garbe J."/>
        </authorList>
    </citation>
    <scope>NUCLEOTIDE SEQUENCE</scope>
    <source>
        <strain evidence="4">Duluth1</strain>
        <tissue evidence="4">Whole animal</tissue>
    </source>
</reference>
<evidence type="ECO:0000313" key="5">
    <source>
        <dbReference type="Proteomes" id="UP000828390"/>
    </source>
</evidence>
<dbReference type="InterPro" id="IPR036772">
    <property type="entry name" value="SRCR-like_dom_sf"/>
</dbReference>
<dbReference type="SUPFAM" id="SSF56487">
    <property type="entry name" value="SRCR-like"/>
    <property type="match status" value="2"/>
</dbReference>
<evidence type="ECO:0000256" key="2">
    <source>
        <dbReference type="PROSITE-ProRule" id="PRU00196"/>
    </source>
</evidence>
<feature type="disulfide bond" evidence="2">
    <location>
        <begin position="185"/>
        <end position="195"/>
    </location>
</feature>
<feature type="domain" description="SRCR" evidence="3">
    <location>
        <begin position="41"/>
        <end position="116"/>
    </location>
</feature>
<proteinExistence type="predicted"/>
<feature type="disulfide bond" evidence="2">
    <location>
        <begin position="74"/>
        <end position="84"/>
    </location>
</feature>
<dbReference type="Gene3D" id="3.10.250.10">
    <property type="entry name" value="SRCR-like domain"/>
    <property type="match status" value="2"/>
</dbReference>
<reference evidence="4" key="1">
    <citation type="journal article" date="2019" name="bioRxiv">
        <title>The Genome of the Zebra Mussel, Dreissena polymorpha: A Resource for Invasive Species Research.</title>
        <authorList>
            <person name="McCartney M.A."/>
            <person name="Auch B."/>
            <person name="Kono T."/>
            <person name="Mallez S."/>
            <person name="Zhang Y."/>
            <person name="Obille A."/>
            <person name="Becker A."/>
            <person name="Abrahante J.E."/>
            <person name="Garbe J."/>
            <person name="Badalamenti J.P."/>
            <person name="Herman A."/>
            <person name="Mangelson H."/>
            <person name="Liachko I."/>
            <person name="Sullivan S."/>
            <person name="Sone E.D."/>
            <person name="Koren S."/>
            <person name="Silverstein K.A.T."/>
            <person name="Beckman K.B."/>
            <person name="Gohl D.M."/>
        </authorList>
    </citation>
    <scope>NUCLEOTIDE SEQUENCE</scope>
    <source>
        <strain evidence="4">Duluth1</strain>
        <tissue evidence="4">Whole animal</tissue>
    </source>
</reference>
<sequence>MQGDIIKIEPLFASRPYEGIVDGYHGDLRYDIVGNVSSTTAQTLCAMLGYGHVGFSGLPIPGTTLYYFKKDVNCSGTERSISECKGDIEYCADRKYYHCEFMAQSLRLGRVTIFCSDYKIQELRLGSDGKLLMEIKGRRWGSCIDYFTTQTAQSACRIMGYSGNVTFTGLTGGTNDEEIMGTLVCSANATTVENCELKHQFSYQPYRLDSACTQYVLLTCGNSNTGR</sequence>
<dbReference type="InterPro" id="IPR001190">
    <property type="entry name" value="SRCR"/>
</dbReference>
<evidence type="ECO:0000259" key="3">
    <source>
        <dbReference type="PROSITE" id="PS50287"/>
    </source>
</evidence>
<dbReference type="Proteomes" id="UP000828390">
    <property type="component" value="Unassembled WGS sequence"/>
</dbReference>